<proteinExistence type="predicted"/>
<reference evidence="1" key="1">
    <citation type="journal article" date="2023" name="PLoS Negl. Trop. Dis.">
        <title>A genome sequence for Biomphalaria pfeifferi, the major vector snail for the human-infecting parasite Schistosoma mansoni.</title>
        <authorList>
            <person name="Bu L."/>
            <person name="Lu L."/>
            <person name="Laidemitt M.R."/>
            <person name="Zhang S.M."/>
            <person name="Mutuku M."/>
            <person name="Mkoji G."/>
            <person name="Steinauer M."/>
            <person name="Loker E.S."/>
        </authorList>
    </citation>
    <scope>NUCLEOTIDE SEQUENCE</scope>
    <source>
        <strain evidence="1">KasaAsao</strain>
    </source>
</reference>
<comment type="caution">
    <text evidence="1">The sequence shown here is derived from an EMBL/GenBank/DDBJ whole genome shotgun (WGS) entry which is preliminary data.</text>
</comment>
<sequence length="85" mass="9017">MSTEEKTGMSQCTLSLVKEILMSDDDLVVRLTCSLVYQSSFISGSLGSSHNTLAGSIAYNSFQMSLRCLMLSGVGTCVEGALGVR</sequence>
<gene>
    <name evidence="1" type="ORF">Bpfe_004812</name>
</gene>
<organism evidence="1 2">
    <name type="scientific">Biomphalaria pfeifferi</name>
    <name type="common">Bloodfluke planorb</name>
    <name type="synonym">Freshwater snail</name>
    <dbReference type="NCBI Taxonomy" id="112525"/>
    <lineage>
        <taxon>Eukaryota</taxon>
        <taxon>Metazoa</taxon>
        <taxon>Spiralia</taxon>
        <taxon>Lophotrochozoa</taxon>
        <taxon>Mollusca</taxon>
        <taxon>Gastropoda</taxon>
        <taxon>Heterobranchia</taxon>
        <taxon>Euthyneura</taxon>
        <taxon>Panpulmonata</taxon>
        <taxon>Hygrophila</taxon>
        <taxon>Lymnaeoidea</taxon>
        <taxon>Planorbidae</taxon>
        <taxon>Biomphalaria</taxon>
    </lineage>
</organism>
<keyword evidence="2" id="KW-1185">Reference proteome</keyword>
<name>A0AAD8C5V5_BIOPF</name>
<evidence type="ECO:0000313" key="2">
    <source>
        <dbReference type="Proteomes" id="UP001233172"/>
    </source>
</evidence>
<accession>A0AAD8C5V5</accession>
<reference evidence="1" key="2">
    <citation type="submission" date="2023-04" db="EMBL/GenBank/DDBJ databases">
        <authorList>
            <person name="Bu L."/>
            <person name="Lu L."/>
            <person name="Laidemitt M.R."/>
            <person name="Zhang S.M."/>
            <person name="Mutuku M."/>
            <person name="Mkoji G."/>
            <person name="Steinauer M."/>
            <person name="Loker E.S."/>
        </authorList>
    </citation>
    <scope>NUCLEOTIDE SEQUENCE</scope>
    <source>
        <strain evidence="1">KasaAsao</strain>
        <tissue evidence="1">Whole Snail</tissue>
    </source>
</reference>
<dbReference type="AlphaFoldDB" id="A0AAD8C5V5"/>
<protein>
    <submittedName>
        <fullName evidence="1">Uncharacterized protein</fullName>
    </submittedName>
</protein>
<dbReference type="EMBL" id="JASAOG010000012">
    <property type="protein sequence ID" value="KAK0066015.1"/>
    <property type="molecule type" value="Genomic_DNA"/>
</dbReference>
<dbReference type="Proteomes" id="UP001233172">
    <property type="component" value="Unassembled WGS sequence"/>
</dbReference>
<evidence type="ECO:0000313" key="1">
    <source>
        <dbReference type="EMBL" id="KAK0066015.1"/>
    </source>
</evidence>